<dbReference type="EMBL" id="UZAE01013357">
    <property type="protein sequence ID" value="VDO09462.1"/>
    <property type="molecule type" value="Genomic_DNA"/>
</dbReference>
<dbReference type="OrthoDB" id="6280626at2759"/>
<evidence type="ECO:0000313" key="2">
    <source>
        <dbReference type="Proteomes" id="UP000278807"/>
    </source>
</evidence>
<evidence type="ECO:0000313" key="3">
    <source>
        <dbReference type="WBParaSite" id="HNAJ_0001107701-mRNA-1"/>
    </source>
</evidence>
<reference evidence="3" key="1">
    <citation type="submission" date="2017-02" db="UniProtKB">
        <authorList>
            <consortium name="WormBaseParasite"/>
        </authorList>
    </citation>
    <scope>IDENTIFICATION</scope>
</reference>
<protein>
    <submittedName>
        <fullName evidence="3">Condensin complex subunit 2</fullName>
    </submittedName>
</protein>
<dbReference type="Proteomes" id="UP000278807">
    <property type="component" value="Unassembled WGS sequence"/>
</dbReference>
<keyword evidence="2" id="KW-1185">Reference proteome</keyword>
<organism evidence="3">
    <name type="scientific">Rodentolepis nana</name>
    <name type="common">Dwarf tapeworm</name>
    <name type="synonym">Hymenolepis nana</name>
    <dbReference type="NCBI Taxonomy" id="102285"/>
    <lineage>
        <taxon>Eukaryota</taxon>
        <taxon>Metazoa</taxon>
        <taxon>Spiralia</taxon>
        <taxon>Lophotrochozoa</taxon>
        <taxon>Platyhelminthes</taxon>
        <taxon>Cestoda</taxon>
        <taxon>Eucestoda</taxon>
        <taxon>Cyclophyllidea</taxon>
        <taxon>Hymenolepididae</taxon>
        <taxon>Rodentolepis</taxon>
    </lineage>
</organism>
<gene>
    <name evidence="1" type="ORF">HNAJ_LOCUS11067</name>
</gene>
<evidence type="ECO:0000313" key="1">
    <source>
        <dbReference type="EMBL" id="VDO09462.1"/>
    </source>
</evidence>
<accession>A0A0R3TTM5</accession>
<dbReference type="WBParaSite" id="HNAJ_0001107701-mRNA-1">
    <property type="protein sequence ID" value="HNAJ_0001107701-mRNA-1"/>
    <property type="gene ID" value="HNAJ_0001107701"/>
</dbReference>
<sequence>MDFSNAPIAIADVDELSCTGESEHTELIPDGVLKRSLSDPFDISGGLQLEASLEHLIWTFDDNVSHGLLDSHNFNERDASRDPKDNKVTLDAIKSFWRISVTPIENPRKSYPLEKMPITFDTEDLHMADAESVSEAEFEAFSPNADVLT</sequence>
<name>A0A0R3TTM5_RODNA</name>
<dbReference type="AlphaFoldDB" id="A0A0R3TTM5"/>
<reference evidence="1 2" key="2">
    <citation type="submission" date="2018-11" db="EMBL/GenBank/DDBJ databases">
        <authorList>
            <consortium name="Pathogen Informatics"/>
        </authorList>
    </citation>
    <scope>NUCLEOTIDE SEQUENCE [LARGE SCALE GENOMIC DNA]</scope>
</reference>
<proteinExistence type="predicted"/>